<gene>
    <name evidence="2" type="ORF">QC763_0097500</name>
</gene>
<sequence>MSCLFETSEGLNSRYGLREKRPDSGYQALPPANEISERKKLAFGQAFNTLRTGPKKTRSDKGSNEAGKGVSALSKLVRVAIDKDKFGSLIDNISYFIAKLNELLPPTLTLLSSMALENISSSGMTTAAIERVAHLKLPHRAFLEGELVAAAKVTMATGDIA</sequence>
<dbReference type="Proteomes" id="UP001326199">
    <property type="component" value="Unassembled WGS sequence"/>
</dbReference>
<dbReference type="InterPro" id="IPR038305">
    <property type="entry name" value="HeLo_sf"/>
</dbReference>
<keyword evidence="3" id="KW-1185">Reference proteome</keyword>
<name>A0ABR0H5K2_9PEZI</name>
<reference evidence="2 3" key="1">
    <citation type="journal article" date="2023" name="bioRxiv">
        <title>High-quality genome assemblies of four members of thePodospora anserinaspecies complex.</title>
        <authorList>
            <person name="Ament-Velasquez S.L."/>
            <person name="Vogan A.A."/>
            <person name="Wallerman O."/>
            <person name="Hartmann F."/>
            <person name="Gautier V."/>
            <person name="Silar P."/>
            <person name="Giraud T."/>
            <person name="Johannesson H."/>
        </authorList>
    </citation>
    <scope>NUCLEOTIDE SEQUENCE [LARGE SCALE GENOMIC DNA]</scope>
    <source>
        <strain evidence="2 3">CBS 411.78</strain>
    </source>
</reference>
<comment type="caution">
    <text evidence="2">The sequence shown here is derived from an EMBL/GenBank/DDBJ whole genome shotgun (WGS) entry which is preliminary data.</text>
</comment>
<protein>
    <recommendedName>
        <fullName evidence="1">Prion-inhibition and propagation HeLo domain-containing protein</fullName>
    </recommendedName>
</protein>
<dbReference type="GeneID" id="87926568"/>
<dbReference type="Gene3D" id="1.20.120.1020">
    <property type="entry name" value="Prion-inhibition and propagation, HeLo domain"/>
    <property type="match status" value="1"/>
</dbReference>
<accession>A0ABR0H5K2</accession>
<dbReference type="InterPro" id="IPR029498">
    <property type="entry name" value="HeLo_dom"/>
</dbReference>
<evidence type="ECO:0000313" key="2">
    <source>
        <dbReference type="EMBL" id="KAK4663335.1"/>
    </source>
</evidence>
<proteinExistence type="predicted"/>
<dbReference type="Pfam" id="PF14479">
    <property type="entry name" value="HeLo"/>
    <property type="match status" value="1"/>
</dbReference>
<dbReference type="EMBL" id="JAFFHB010000008">
    <property type="protein sequence ID" value="KAK4663335.1"/>
    <property type="molecule type" value="Genomic_DNA"/>
</dbReference>
<evidence type="ECO:0000313" key="3">
    <source>
        <dbReference type="Proteomes" id="UP001326199"/>
    </source>
</evidence>
<organism evidence="2 3">
    <name type="scientific">Podospora pseudopauciseta</name>
    <dbReference type="NCBI Taxonomy" id="2093780"/>
    <lineage>
        <taxon>Eukaryota</taxon>
        <taxon>Fungi</taxon>
        <taxon>Dikarya</taxon>
        <taxon>Ascomycota</taxon>
        <taxon>Pezizomycotina</taxon>
        <taxon>Sordariomycetes</taxon>
        <taxon>Sordariomycetidae</taxon>
        <taxon>Sordariales</taxon>
        <taxon>Podosporaceae</taxon>
        <taxon>Podospora</taxon>
    </lineage>
</organism>
<feature type="domain" description="Prion-inhibition and propagation HeLo" evidence="1">
    <location>
        <begin position="2"/>
        <end position="122"/>
    </location>
</feature>
<evidence type="ECO:0000259" key="1">
    <source>
        <dbReference type="Pfam" id="PF14479"/>
    </source>
</evidence>
<dbReference type="RefSeq" id="XP_062763301.1">
    <property type="nucleotide sequence ID" value="XM_062906341.1"/>
</dbReference>